<dbReference type="OrthoDB" id="7261414at2"/>
<keyword evidence="3" id="KW-1185">Reference proteome</keyword>
<organism evidence="2 3">
    <name type="scientific">Roseicella frigidaeris</name>
    <dbReference type="NCBI Taxonomy" id="2230885"/>
    <lineage>
        <taxon>Bacteria</taxon>
        <taxon>Pseudomonadati</taxon>
        <taxon>Pseudomonadota</taxon>
        <taxon>Alphaproteobacteria</taxon>
        <taxon>Acetobacterales</taxon>
        <taxon>Roseomonadaceae</taxon>
        <taxon>Roseicella</taxon>
    </lineage>
</organism>
<dbReference type="SUPFAM" id="SSF53850">
    <property type="entry name" value="Periplasmic binding protein-like II"/>
    <property type="match status" value="1"/>
</dbReference>
<accession>A0A327MCR8</accession>
<evidence type="ECO:0000313" key="2">
    <source>
        <dbReference type="EMBL" id="RAI60325.1"/>
    </source>
</evidence>
<name>A0A327MCR8_9PROT</name>
<protein>
    <recommendedName>
        <fullName evidence="4">ABC transporter substrate-binding protein</fullName>
    </recommendedName>
</protein>
<gene>
    <name evidence="2" type="ORF">DOO78_04445</name>
</gene>
<dbReference type="Proteomes" id="UP000249065">
    <property type="component" value="Unassembled WGS sequence"/>
</dbReference>
<dbReference type="PANTHER" id="PTHR30632:SF11">
    <property type="entry name" value="BLR4797 PROTEIN"/>
    <property type="match status" value="1"/>
</dbReference>
<reference evidence="3" key="1">
    <citation type="submission" date="2018-06" db="EMBL/GenBank/DDBJ databases">
        <authorList>
            <person name="Khan S.A."/>
        </authorList>
    </citation>
    <scope>NUCLEOTIDE SEQUENCE [LARGE SCALE GENOMIC DNA]</scope>
    <source>
        <strain evidence="3">DB-1506</strain>
    </source>
</reference>
<dbReference type="Pfam" id="PF13531">
    <property type="entry name" value="SBP_bac_11"/>
    <property type="match status" value="1"/>
</dbReference>
<keyword evidence="1" id="KW-0732">Signal</keyword>
<dbReference type="AlphaFoldDB" id="A0A327MCR8"/>
<evidence type="ECO:0000256" key="1">
    <source>
        <dbReference type="SAM" id="SignalP"/>
    </source>
</evidence>
<proteinExistence type="predicted"/>
<dbReference type="InterPro" id="IPR006311">
    <property type="entry name" value="TAT_signal"/>
</dbReference>
<sequence length="248" mass="25051">MPRAGPSRRRRRSLLALSPLLLAAGGAPAAIRVLSAGAVEPGLAAAIAGFRAATGRAVQVAYATAPQLRERLLAGERPDLLVAPTSLLDALPDRLAGPPLPLGRVGIGVVVRRGAPAPMIRDAAGLRAAVEGADAVVFNRASTGQAMERLFARLGLAALVAAKARRYATGAAVMQHLLQGHGAELGFGAMTEIGLVPALHALGPLPDALQSYTAYGAAALPGGAGEALLQFLAGPEARRAFAAAGIEP</sequence>
<evidence type="ECO:0000313" key="3">
    <source>
        <dbReference type="Proteomes" id="UP000249065"/>
    </source>
</evidence>
<feature type="chain" id="PRO_5016292918" description="ABC transporter substrate-binding protein" evidence="1">
    <location>
        <begin position="30"/>
        <end position="248"/>
    </location>
</feature>
<dbReference type="RefSeq" id="WP_111468511.1">
    <property type="nucleotide sequence ID" value="NZ_QLIX01000002.1"/>
</dbReference>
<comment type="caution">
    <text evidence="2">The sequence shown here is derived from an EMBL/GenBank/DDBJ whole genome shotgun (WGS) entry which is preliminary data.</text>
</comment>
<dbReference type="GO" id="GO:0030973">
    <property type="term" value="F:molybdate ion binding"/>
    <property type="evidence" value="ECO:0007669"/>
    <property type="project" value="TreeGrafter"/>
</dbReference>
<feature type="signal peptide" evidence="1">
    <location>
        <begin position="1"/>
        <end position="29"/>
    </location>
</feature>
<dbReference type="PANTHER" id="PTHR30632">
    <property type="entry name" value="MOLYBDATE-BINDING PERIPLASMIC PROTEIN"/>
    <property type="match status" value="1"/>
</dbReference>
<evidence type="ECO:0008006" key="4">
    <source>
        <dbReference type="Google" id="ProtNLM"/>
    </source>
</evidence>
<dbReference type="EMBL" id="QLIX01000002">
    <property type="protein sequence ID" value="RAI60325.1"/>
    <property type="molecule type" value="Genomic_DNA"/>
</dbReference>
<dbReference type="Gene3D" id="3.40.190.10">
    <property type="entry name" value="Periplasmic binding protein-like II"/>
    <property type="match status" value="2"/>
</dbReference>
<dbReference type="GO" id="GO:0015689">
    <property type="term" value="P:molybdate ion transport"/>
    <property type="evidence" value="ECO:0007669"/>
    <property type="project" value="TreeGrafter"/>
</dbReference>
<dbReference type="InterPro" id="IPR050682">
    <property type="entry name" value="ModA/WtpA"/>
</dbReference>
<dbReference type="PROSITE" id="PS51318">
    <property type="entry name" value="TAT"/>
    <property type="match status" value="1"/>
</dbReference>